<dbReference type="SUPFAM" id="SSF52540">
    <property type="entry name" value="P-loop containing nucleoside triphosphate hydrolases"/>
    <property type="match status" value="1"/>
</dbReference>
<dbReference type="GO" id="GO:0004798">
    <property type="term" value="F:dTMP kinase activity"/>
    <property type="evidence" value="ECO:0007669"/>
    <property type="project" value="UniProtKB-UniRule"/>
</dbReference>
<keyword evidence="6 12" id="KW-0547">Nucleotide-binding</keyword>
<evidence type="ECO:0000256" key="3">
    <source>
        <dbReference type="ARBA" id="ARBA00017144"/>
    </source>
</evidence>
<evidence type="ECO:0000259" key="13">
    <source>
        <dbReference type="Pfam" id="PF02223"/>
    </source>
</evidence>
<evidence type="ECO:0000256" key="10">
    <source>
        <dbReference type="ARBA" id="ARBA00048743"/>
    </source>
</evidence>
<dbReference type="CDD" id="cd01672">
    <property type="entry name" value="TMPK"/>
    <property type="match status" value="1"/>
</dbReference>
<evidence type="ECO:0000256" key="2">
    <source>
        <dbReference type="ARBA" id="ARBA00012980"/>
    </source>
</evidence>
<comment type="function">
    <text evidence="11 12">Phosphorylation of dTMP to form dTDP in both de novo and salvage pathways of dTTP synthesis.</text>
</comment>
<dbReference type="GO" id="GO:0005524">
    <property type="term" value="F:ATP binding"/>
    <property type="evidence" value="ECO:0007669"/>
    <property type="project" value="UniProtKB-UniRule"/>
</dbReference>
<dbReference type="GO" id="GO:0006235">
    <property type="term" value="P:dTTP biosynthetic process"/>
    <property type="evidence" value="ECO:0007669"/>
    <property type="project" value="UniProtKB-UniRule"/>
</dbReference>
<dbReference type="OrthoDB" id="9774907at2"/>
<dbReference type="NCBIfam" id="TIGR00041">
    <property type="entry name" value="DTMP_kinase"/>
    <property type="match status" value="1"/>
</dbReference>
<dbReference type="GO" id="GO:0005829">
    <property type="term" value="C:cytosol"/>
    <property type="evidence" value="ECO:0007669"/>
    <property type="project" value="TreeGrafter"/>
</dbReference>
<dbReference type="PANTHER" id="PTHR10344">
    <property type="entry name" value="THYMIDYLATE KINASE"/>
    <property type="match status" value="1"/>
</dbReference>
<evidence type="ECO:0000256" key="1">
    <source>
        <dbReference type="ARBA" id="ARBA00009776"/>
    </source>
</evidence>
<dbReference type="EC" id="2.7.4.9" evidence="2 12"/>
<evidence type="ECO:0000256" key="9">
    <source>
        <dbReference type="ARBA" id="ARBA00029962"/>
    </source>
</evidence>
<keyword evidence="7 12" id="KW-0418">Kinase</keyword>
<dbReference type="InterPro" id="IPR039430">
    <property type="entry name" value="Thymidylate_kin-like_dom"/>
</dbReference>
<dbReference type="AlphaFoldDB" id="A0A255YG36"/>
<evidence type="ECO:0000256" key="12">
    <source>
        <dbReference type="HAMAP-Rule" id="MF_00165"/>
    </source>
</evidence>
<evidence type="ECO:0000256" key="5">
    <source>
        <dbReference type="ARBA" id="ARBA00022727"/>
    </source>
</evidence>
<dbReference type="EMBL" id="NOXT01000111">
    <property type="protein sequence ID" value="OYQ28232.1"/>
    <property type="molecule type" value="Genomic_DNA"/>
</dbReference>
<feature type="domain" description="Thymidylate kinase-like" evidence="13">
    <location>
        <begin position="9"/>
        <end position="197"/>
    </location>
</feature>
<evidence type="ECO:0000256" key="8">
    <source>
        <dbReference type="ARBA" id="ARBA00022840"/>
    </source>
</evidence>
<evidence type="ECO:0000256" key="4">
    <source>
        <dbReference type="ARBA" id="ARBA00022679"/>
    </source>
</evidence>
<organism evidence="14 15">
    <name type="scientific">Sandarakinorhabdus cyanobacteriorum</name>
    <dbReference type="NCBI Taxonomy" id="1981098"/>
    <lineage>
        <taxon>Bacteria</taxon>
        <taxon>Pseudomonadati</taxon>
        <taxon>Pseudomonadota</taxon>
        <taxon>Alphaproteobacteria</taxon>
        <taxon>Sphingomonadales</taxon>
        <taxon>Sphingosinicellaceae</taxon>
        <taxon>Sandarakinorhabdus</taxon>
    </lineage>
</organism>
<dbReference type="FunFam" id="3.40.50.300:FF:000225">
    <property type="entry name" value="Thymidylate kinase"/>
    <property type="match status" value="1"/>
</dbReference>
<keyword evidence="8 12" id="KW-0067">ATP-binding</keyword>
<dbReference type="InterPro" id="IPR018095">
    <property type="entry name" value="Thymidylate_kin_CS"/>
</dbReference>
<dbReference type="HAMAP" id="MF_00165">
    <property type="entry name" value="Thymidylate_kinase"/>
    <property type="match status" value="1"/>
</dbReference>
<keyword evidence="5 12" id="KW-0545">Nucleotide biosynthesis</keyword>
<feature type="binding site" evidence="12">
    <location>
        <begin position="11"/>
        <end position="18"/>
    </location>
    <ligand>
        <name>ATP</name>
        <dbReference type="ChEBI" id="CHEBI:30616"/>
    </ligand>
</feature>
<comment type="caution">
    <text evidence="14">The sequence shown here is derived from an EMBL/GenBank/DDBJ whole genome shotgun (WGS) entry which is preliminary data.</text>
</comment>
<dbReference type="InterPro" id="IPR018094">
    <property type="entry name" value="Thymidylate_kinase"/>
</dbReference>
<evidence type="ECO:0000313" key="14">
    <source>
        <dbReference type="EMBL" id="OYQ28232.1"/>
    </source>
</evidence>
<reference evidence="14 15" key="1">
    <citation type="submission" date="2017-07" db="EMBL/GenBank/DDBJ databases">
        <title>Sandarakinorhabdus cyanobacteriorum sp. nov., a novel bacterium isolated from cyanobacterial aggregates in a eutrophic lake.</title>
        <authorList>
            <person name="Cai H."/>
        </authorList>
    </citation>
    <scope>NUCLEOTIDE SEQUENCE [LARGE SCALE GENOMIC DNA]</scope>
    <source>
        <strain evidence="14 15">TH057</strain>
    </source>
</reference>
<keyword evidence="4 12" id="KW-0808">Transferase</keyword>
<evidence type="ECO:0000313" key="15">
    <source>
        <dbReference type="Proteomes" id="UP000216991"/>
    </source>
</evidence>
<evidence type="ECO:0000256" key="6">
    <source>
        <dbReference type="ARBA" id="ARBA00022741"/>
    </source>
</evidence>
<dbReference type="GO" id="GO:0006227">
    <property type="term" value="P:dUDP biosynthetic process"/>
    <property type="evidence" value="ECO:0007669"/>
    <property type="project" value="TreeGrafter"/>
</dbReference>
<dbReference type="PROSITE" id="PS01331">
    <property type="entry name" value="THYMIDYLATE_KINASE"/>
    <property type="match status" value="1"/>
</dbReference>
<dbReference type="InterPro" id="IPR027417">
    <property type="entry name" value="P-loop_NTPase"/>
</dbReference>
<dbReference type="Proteomes" id="UP000216991">
    <property type="component" value="Unassembled WGS sequence"/>
</dbReference>
<dbReference type="Gene3D" id="3.40.50.300">
    <property type="entry name" value="P-loop containing nucleotide triphosphate hydrolases"/>
    <property type="match status" value="1"/>
</dbReference>
<evidence type="ECO:0000256" key="7">
    <source>
        <dbReference type="ARBA" id="ARBA00022777"/>
    </source>
</evidence>
<evidence type="ECO:0000256" key="11">
    <source>
        <dbReference type="ARBA" id="ARBA00057735"/>
    </source>
</evidence>
<dbReference type="Pfam" id="PF02223">
    <property type="entry name" value="Thymidylate_kin"/>
    <property type="match status" value="1"/>
</dbReference>
<name>A0A255YG36_9SPHN</name>
<keyword evidence="15" id="KW-1185">Reference proteome</keyword>
<sequence>MLRGRFITLEGGEGSGKSTQARLLADAIGTRGHEVVLTREPGGTAGAEAIRSLLVSGETDRWTPWSEALLMTAARVDHVARVIRPALERGAMVICDRYVDSTRAYQGAGHGLSDAVLTQLHADAVGLWPDLTLVFQLDEAEGLARAAARGGDARFEAFGREFHARINGFFAELPALDPARCRAIDASGSVADVAARIMAVL</sequence>
<gene>
    <name evidence="12 14" type="primary">tmk</name>
    <name evidence="14" type="ORF">CHU93_09725</name>
</gene>
<proteinExistence type="inferred from homology"/>
<comment type="catalytic activity">
    <reaction evidence="10 12">
        <text>dTMP + ATP = dTDP + ADP</text>
        <dbReference type="Rhea" id="RHEA:13517"/>
        <dbReference type="ChEBI" id="CHEBI:30616"/>
        <dbReference type="ChEBI" id="CHEBI:58369"/>
        <dbReference type="ChEBI" id="CHEBI:63528"/>
        <dbReference type="ChEBI" id="CHEBI:456216"/>
        <dbReference type="EC" id="2.7.4.9"/>
    </reaction>
</comment>
<comment type="similarity">
    <text evidence="1 12">Belongs to the thymidylate kinase family.</text>
</comment>
<dbReference type="RefSeq" id="WP_094473877.1">
    <property type="nucleotide sequence ID" value="NZ_NOXT01000111.1"/>
</dbReference>
<dbReference type="GO" id="GO:0006233">
    <property type="term" value="P:dTDP biosynthetic process"/>
    <property type="evidence" value="ECO:0007669"/>
    <property type="project" value="InterPro"/>
</dbReference>
<accession>A0A255YG36</accession>
<dbReference type="PANTHER" id="PTHR10344:SF4">
    <property type="entry name" value="UMP-CMP KINASE 2, MITOCHONDRIAL"/>
    <property type="match status" value="1"/>
</dbReference>
<protein>
    <recommendedName>
        <fullName evidence="3 12">Thymidylate kinase</fullName>
        <ecNumber evidence="2 12">2.7.4.9</ecNumber>
    </recommendedName>
    <alternativeName>
        <fullName evidence="9 12">dTMP kinase</fullName>
    </alternativeName>
</protein>